<feature type="compositionally biased region" description="Basic and acidic residues" evidence="1">
    <location>
        <begin position="255"/>
        <end position="274"/>
    </location>
</feature>
<evidence type="ECO:0000313" key="2">
    <source>
        <dbReference type="EMBL" id="TKR57744.1"/>
    </source>
</evidence>
<protein>
    <submittedName>
        <fullName evidence="2">Uncharacterized protein</fullName>
    </submittedName>
</protein>
<reference evidence="2 3" key="2">
    <citation type="journal article" date="2019" name="G3 (Bethesda)">
        <title>Hybrid Assembly of the Genome of the Entomopathogenic Nematode Steinernema carpocapsae Identifies the X-Chromosome.</title>
        <authorList>
            <person name="Serra L."/>
            <person name="Macchietto M."/>
            <person name="Macias-Munoz A."/>
            <person name="McGill C.J."/>
            <person name="Rodriguez I.M."/>
            <person name="Rodriguez B."/>
            <person name="Murad R."/>
            <person name="Mortazavi A."/>
        </authorList>
    </citation>
    <scope>NUCLEOTIDE SEQUENCE [LARGE SCALE GENOMIC DNA]</scope>
    <source>
        <strain evidence="2 3">ALL</strain>
    </source>
</reference>
<name>A0A4U5LPC3_STECR</name>
<feature type="compositionally biased region" description="Polar residues" evidence="1">
    <location>
        <begin position="314"/>
        <end position="330"/>
    </location>
</feature>
<dbReference type="Proteomes" id="UP000298663">
    <property type="component" value="Unassembled WGS sequence"/>
</dbReference>
<keyword evidence="3" id="KW-1185">Reference proteome</keyword>
<feature type="compositionally biased region" description="Polar residues" evidence="1">
    <location>
        <begin position="80"/>
        <end position="100"/>
    </location>
</feature>
<dbReference type="EMBL" id="AZBU02000014">
    <property type="protein sequence ID" value="TKR57744.1"/>
    <property type="molecule type" value="Genomic_DNA"/>
</dbReference>
<proteinExistence type="predicted"/>
<accession>A0A4U5LPC3</accession>
<gene>
    <name evidence="2" type="ORF">L596_030404</name>
</gene>
<feature type="region of interest" description="Disordered" evidence="1">
    <location>
        <begin position="243"/>
        <end position="330"/>
    </location>
</feature>
<comment type="caution">
    <text evidence="2">The sequence shown here is derived from an EMBL/GenBank/DDBJ whole genome shotgun (WGS) entry which is preliminary data.</text>
</comment>
<dbReference type="AlphaFoldDB" id="A0A4U5LPC3"/>
<reference evidence="2 3" key="1">
    <citation type="journal article" date="2015" name="Genome Biol.">
        <title>Comparative genomics of Steinernema reveals deeply conserved gene regulatory networks.</title>
        <authorList>
            <person name="Dillman A.R."/>
            <person name="Macchietto M."/>
            <person name="Porter C.F."/>
            <person name="Rogers A."/>
            <person name="Williams B."/>
            <person name="Antoshechkin I."/>
            <person name="Lee M.M."/>
            <person name="Goodwin Z."/>
            <person name="Lu X."/>
            <person name="Lewis E.E."/>
            <person name="Goodrich-Blair H."/>
            <person name="Stock S.P."/>
            <person name="Adams B.J."/>
            <person name="Sternberg P.W."/>
            <person name="Mortazavi A."/>
        </authorList>
    </citation>
    <scope>NUCLEOTIDE SEQUENCE [LARGE SCALE GENOMIC DNA]</scope>
    <source>
        <strain evidence="2 3">ALL</strain>
    </source>
</reference>
<evidence type="ECO:0000256" key="1">
    <source>
        <dbReference type="SAM" id="MobiDB-lite"/>
    </source>
</evidence>
<organism evidence="2 3">
    <name type="scientific">Steinernema carpocapsae</name>
    <name type="common">Entomopathogenic nematode</name>
    <dbReference type="NCBI Taxonomy" id="34508"/>
    <lineage>
        <taxon>Eukaryota</taxon>
        <taxon>Metazoa</taxon>
        <taxon>Ecdysozoa</taxon>
        <taxon>Nematoda</taxon>
        <taxon>Chromadorea</taxon>
        <taxon>Rhabditida</taxon>
        <taxon>Tylenchina</taxon>
        <taxon>Panagrolaimomorpha</taxon>
        <taxon>Strongyloidoidea</taxon>
        <taxon>Steinernematidae</taxon>
        <taxon>Steinernema</taxon>
    </lineage>
</organism>
<dbReference type="OrthoDB" id="1706674at2759"/>
<evidence type="ECO:0000313" key="3">
    <source>
        <dbReference type="Proteomes" id="UP000298663"/>
    </source>
</evidence>
<feature type="region of interest" description="Disordered" evidence="1">
    <location>
        <begin position="1"/>
        <end position="107"/>
    </location>
</feature>
<sequence length="330" mass="37342">MVRIGGDDSTPFGRSMVMPKKSILKHPGNNSIASADEDPRESFSRSVNPGPKRHAGPAPGFSQSHRRPRPDMERRGMHNFGQSMQQFPPQNFGQGMQQFPPQMAPNWGWNPLMQPSFGGSFQQPCQHQCYHSIPRADDYPYEDFSRSMNPGHKRHISGRPPGCIRNRRQMPNFGQSMQQLPPQNFGQSFQGPPPNFGQSMQQYPLQMAPNWGWNPMGPFPQHPIQPTSFGSSFQQSYPHKCYHSMESSDDYPDEVFTRHEPPPNREASDEKKFLSEVNNVSVQRFFQPAYQPPAQKIQETPSKGGFKAPIPDLPTSSTQKTKNSTDSLDD</sequence>